<proteinExistence type="predicted"/>
<comment type="caution">
    <text evidence="2">The sequence shown here is derived from an EMBL/GenBank/DDBJ whole genome shotgun (WGS) entry which is preliminary data.</text>
</comment>
<feature type="region of interest" description="Disordered" evidence="1">
    <location>
        <begin position="21"/>
        <end position="46"/>
    </location>
</feature>
<keyword evidence="3" id="KW-1185">Reference proteome</keyword>
<name>A0A9Q1LK47_9SOLA</name>
<protein>
    <submittedName>
        <fullName evidence="2">Uncharacterized protein</fullName>
    </submittedName>
</protein>
<gene>
    <name evidence="2" type="ORF">K7X08_035256</name>
</gene>
<evidence type="ECO:0000313" key="3">
    <source>
        <dbReference type="Proteomes" id="UP001152561"/>
    </source>
</evidence>
<evidence type="ECO:0000256" key="1">
    <source>
        <dbReference type="SAM" id="MobiDB-lite"/>
    </source>
</evidence>
<evidence type="ECO:0000313" key="2">
    <source>
        <dbReference type="EMBL" id="KAJ8536855.1"/>
    </source>
</evidence>
<feature type="compositionally biased region" description="Polar residues" evidence="1">
    <location>
        <begin position="29"/>
        <end position="41"/>
    </location>
</feature>
<reference evidence="3" key="1">
    <citation type="journal article" date="2023" name="Proc. Natl. Acad. Sci. U.S.A.">
        <title>Genomic and structural basis for evolution of tropane alkaloid biosynthesis.</title>
        <authorList>
            <person name="Wanga Y.-J."/>
            <person name="Taina T."/>
            <person name="Yua J.-Y."/>
            <person name="Lia J."/>
            <person name="Xua B."/>
            <person name="Chenc J."/>
            <person name="D'Auriad J.C."/>
            <person name="Huanga J.-P."/>
            <person name="Huanga S.-X."/>
        </authorList>
    </citation>
    <scope>NUCLEOTIDE SEQUENCE [LARGE SCALE GENOMIC DNA]</scope>
    <source>
        <strain evidence="3">cv. KIB-2019</strain>
    </source>
</reference>
<dbReference type="AlphaFoldDB" id="A0A9Q1LK47"/>
<dbReference type="Proteomes" id="UP001152561">
    <property type="component" value="Unassembled WGS sequence"/>
</dbReference>
<sequence length="66" mass="7187">MGTEVLDLNVSEIEDQSLQGAGLDEEGGLNQQYECSPSTVTGKDGDRTSKWDMEIYTSIKVAVYAI</sequence>
<organism evidence="2 3">
    <name type="scientific">Anisodus acutangulus</name>
    <dbReference type="NCBI Taxonomy" id="402998"/>
    <lineage>
        <taxon>Eukaryota</taxon>
        <taxon>Viridiplantae</taxon>
        <taxon>Streptophyta</taxon>
        <taxon>Embryophyta</taxon>
        <taxon>Tracheophyta</taxon>
        <taxon>Spermatophyta</taxon>
        <taxon>Magnoliopsida</taxon>
        <taxon>eudicotyledons</taxon>
        <taxon>Gunneridae</taxon>
        <taxon>Pentapetalae</taxon>
        <taxon>asterids</taxon>
        <taxon>lamiids</taxon>
        <taxon>Solanales</taxon>
        <taxon>Solanaceae</taxon>
        <taxon>Solanoideae</taxon>
        <taxon>Hyoscyameae</taxon>
        <taxon>Anisodus</taxon>
    </lineage>
</organism>
<accession>A0A9Q1LK47</accession>
<dbReference type="EMBL" id="JAJAGQ010000018">
    <property type="protein sequence ID" value="KAJ8536855.1"/>
    <property type="molecule type" value="Genomic_DNA"/>
</dbReference>